<dbReference type="EMBL" id="CAMXCT030004167">
    <property type="protein sequence ID" value="CAL4795265.1"/>
    <property type="molecule type" value="Genomic_DNA"/>
</dbReference>
<accession>A0A9P1DG08</accession>
<evidence type="ECO:0000313" key="1">
    <source>
        <dbReference type="EMBL" id="CAI4007953.1"/>
    </source>
</evidence>
<dbReference type="AlphaFoldDB" id="A0A9P1DG08"/>
<keyword evidence="3" id="KW-1185">Reference proteome</keyword>
<proteinExistence type="predicted"/>
<organism evidence="1">
    <name type="scientific">Cladocopium goreaui</name>
    <dbReference type="NCBI Taxonomy" id="2562237"/>
    <lineage>
        <taxon>Eukaryota</taxon>
        <taxon>Sar</taxon>
        <taxon>Alveolata</taxon>
        <taxon>Dinophyceae</taxon>
        <taxon>Suessiales</taxon>
        <taxon>Symbiodiniaceae</taxon>
        <taxon>Cladocopium</taxon>
    </lineage>
</organism>
<gene>
    <name evidence="1" type="ORF">C1SCF055_LOCUS33447</name>
</gene>
<evidence type="ECO:0000313" key="3">
    <source>
        <dbReference type="Proteomes" id="UP001152797"/>
    </source>
</evidence>
<dbReference type="Proteomes" id="UP001152797">
    <property type="component" value="Unassembled WGS sequence"/>
</dbReference>
<reference evidence="2" key="2">
    <citation type="submission" date="2024-04" db="EMBL/GenBank/DDBJ databases">
        <authorList>
            <person name="Chen Y."/>
            <person name="Shah S."/>
            <person name="Dougan E. K."/>
            <person name="Thang M."/>
            <person name="Chan C."/>
        </authorList>
    </citation>
    <scope>NUCLEOTIDE SEQUENCE [LARGE SCALE GENOMIC DNA]</scope>
</reference>
<name>A0A9P1DG08_9DINO</name>
<dbReference type="EMBL" id="CAMXCT010004167">
    <property type="protein sequence ID" value="CAI4007953.1"/>
    <property type="molecule type" value="Genomic_DNA"/>
</dbReference>
<comment type="caution">
    <text evidence="1">The sequence shown here is derived from an EMBL/GenBank/DDBJ whole genome shotgun (WGS) entry which is preliminary data.</text>
</comment>
<reference evidence="1" key="1">
    <citation type="submission" date="2022-10" db="EMBL/GenBank/DDBJ databases">
        <authorList>
            <person name="Chen Y."/>
            <person name="Dougan E. K."/>
            <person name="Chan C."/>
            <person name="Rhodes N."/>
            <person name="Thang M."/>
        </authorList>
    </citation>
    <scope>NUCLEOTIDE SEQUENCE</scope>
</reference>
<protein>
    <submittedName>
        <fullName evidence="1">Uncharacterized protein</fullName>
    </submittedName>
</protein>
<evidence type="ECO:0000313" key="2">
    <source>
        <dbReference type="EMBL" id="CAL1161328.1"/>
    </source>
</evidence>
<sequence>MGPPRVGQNFEAAPNAMNLQREQLPGRQLADFRSRYTRKCVYSLASHLWASGNVSFQEGLHVAEEAFKEVPCDP</sequence>
<dbReference type="EMBL" id="CAMXCT020004167">
    <property type="protein sequence ID" value="CAL1161328.1"/>
    <property type="molecule type" value="Genomic_DNA"/>
</dbReference>